<dbReference type="NCBIfam" id="TIGR00337">
    <property type="entry name" value="PyrG"/>
    <property type="match status" value="1"/>
</dbReference>
<dbReference type="GO" id="GO:0044210">
    <property type="term" value="P:'de novo' CTP biosynthetic process"/>
    <property type="evidence" value="ECO:0007669"/>
    <property type="project" value="UniProtKB-UniRule"/>
</dbReference>
<feature type="binding site" evidence="11">
    <location>
        <begin position="188"/>
        <end position="193"/>
    </location>
    <ligand>
        <name>UTP</name>
        <dbReference type="ChEBI" id="CHEBI:46398"/>
    </ligand>
</feature>
<comment type="miscellaneous">
    <text evidence="11">CTPSs have evolved a hybrid strategy for distinguishing between UTP and CTP. The overlapping regions of the product feedback inhibitory and substrate sites recognize a common feature in both compounds, the triphosphate moiety. To differentiate isosteric substrate and product pyrimidine rings, an additional pocket far from the expected kinase/ligase catalytic site, specifically recognizes the cytosine and ribose portions of the product inhibitor.</text>
</comment>
<feature type="binding site" evidence="11">
    <location>
        <position position="354"/>
    </location>
    <ligand>
        <name>L-glutamine</name>
        <dbReference type="ChEBI" id="CHEBI:58359"/>
    </ligand>
</feature>
<organism evidence="14 15">
    <name type="scientific">Lysinibacillus odysseyi 34hs-1 = NBRC 100172</name>
    <dbReference type="NCBI Taxonomy" id="1220589"/>
    <lineage>
        <taxon>Bacteria</taxon>
        <taxon>Bacillati</taxon>
        <taxon>Bacillota</taxon>
        <taxon>Bacilli</taxon>
        <taxon>Bacillales</taxon>
        <taxon>Bacillaceae</taxon>
        <taxon>Lysinibacillus</taxon>
    </lineage>
</organism>
<dbReference type="GO" id="GO:0004359">
    <property type="term" value="F:glutaminase activity"/>
    <property type="evidence" value="ECO:0007669"/>
    <property type="project" value="RHEA"/>
</dbReference>
<keyword evidence="15" id="KW-1185">Reference proteome</keyword>
<dbReference type="Gene3D" id="3.40.50.300">
    <property type="entry name" value="P-loop containing nucleotide triphosphate hydrolases"/>
    <property type="match status" value="1"/>
</dbReference>
<dbReference type="Gene3D" id="3.40.50.880">
    <property type="match status" value="1"/>
</dbReference>
<dbReference type="UniPathway" id="UPA00159">
    <property type="reaction ID" value="UER00277"/>
</dbReference>
<evidence type="ECO:0000256" key="2">
    <source>
        <dbReference type="ARBA" id="ARBA00007533"/>
    </source>
</evidence>
<evidence type="ECO:0000256" key="7">
    <source>
        <dbReference type="ARBA" id="ARBA00022842"/>
    </source>
</evidence>
<evidence type="ECO:0000256" key="3">
    <source>
        <dbReference type="ARBA" id="ARBA00022598"/>
    </source>
</evidence>
<dbReference type="SUPFAM" id="SSF52317">
    <property type="entry name" value="Class I glutamine amidotransferase-like"/>
    <property type="match status" value="1"/>
</dbReference>
<dbReference type="FunFam" id="3.40.50.880:FF:000002">
    <property type="entry name" value="CTP synthase"/>
    <property type="match status" value="1"/>
</dbReference>
<feature type="binding site" evidence="11">
    <location>
        <position position="13"/>
    </location>
    <ligand>
        <name>UTP</name>
        <dbReference type="ChEBI" id="CHEBI:46398"/>
    </ligand>
</feature>
<dbReference type="CDD" id="cd01746">
    <property type="entry name" value="GATase1_CTP_Synthase"/>
    <property type="match status" value="1"/>
</dbReference>
<dbReference type="InterPro" id="IPR029062">
    <property type="entry name" value="Class_I_gatase-like"/>
</dbReference>
<dbReference type="PANTHER" id="PTHR11550">
    <property type="entry name" value="CTP SYNTHASE"/>
    <property type="match status" value="1"/>
</dbReference>
<evidence type="ECO:0000256" key="1">
    <source>
        <dbReference type="ARBA" id="ARBA00005171"/>
    </source>
</evidence>
<feature type="binding site" evidence="11">
    <location>
        <position position="224"/>
    </location>
    <ligand>
        <name>CTP</name>
        <dbReference type="ChEBI" id="CHEBI:37563"/>
        <note>allosteric inhibitor</note>
    </ligand>
</feature>
<name>A0A0A3ILS2_9BACI</name>
<evidence type="ECO:0000256" key="6">
    <source>
        <dbReference type="ARBA" id="ARBA00022840"/>
    </source>
</evidence>
<feature type="region of interest" description="Amidoligase domain" evidence="11">
    <location>
        <begin position="1"/>
        <end position="267"/>
    </location>
</feature>
<feature type="active site" evidence="11">
    <location>
        <position position="508"/>
    </location>
</feature>
<feature type="binding site" evidence="11">
    <location>
        <begin position="14"/>
        <end position="19"/>
    </location>
    <ligand>
        <name>ATP</name>
        <dbReference type="ChEBI" id="CHEBI:30616"/>
    </ligand>
</feature>
<evidence type="ECO:0000256" key="8">
    <source>
        <dbReference type="ARBA" id="ARBA00022962"/>
    </source>
</evidence>
<sequence length="534" mass="59773">MTKYIFVTGGVVSSLGKGIVAASLGRLLKNRGLEVTIQKFDPYLNIDPGTMSPYQHGEVFVTDDGAEADLDLGHYERFIDINLGKHSTVTSGRVYQSVLQKERRGDYNGGTVQVIPHITNEIKDRIQRAGRETNADVVITEVGGTVGDIESLPFLEAIRQMKTNLGHNNVMYVHCTLIPYIKAAGEMKTKPTQHSVKELRSLGIQPNIIVVRTEQAISQEMKDKLALFCDVQPHEIIESRDAEHLYEVPLNLHAQDFDDIVLEHFGIQAPEADMSEWKELVEKVKNLKNKTRIALVGKYVELQDAYISVAEALKHAGYAYDSEIEIDWVNAEDVTAENVAQLLGQADGILVPGGFGDRGVEGKIEAIRYARENDVPFFGICLGMQLATVEFARNVLGLQGAHSTELDKNTPYPIIDFLPDQSEDTDLGGTLRLGLYPCKLKEGSRARECYNGEELVYERHRHRYEFNNEFREAMEAAGLVFSGVSPDNKLVEIIELPEKKFFVAGQFHPELVSRPQRPQPLFREFVGAAFNNRK</sequence>
<keyword evidence="7 11" id="KW-0460">Magnesium</keyword>
<evidence type="ECO:0000256" key="9">
    <source>
        <dbReference type="ARBA" id="ARBA00022975"/>
    </source>
</evidence>
<dbReference type="AlphaFoldDB" id="A0A0A3ILS2"/>
<reference evidence="14 15" key="1">
    <citation type="submission" date="2014-02" db="EMBL/GenBank/DDBJ databases">
        <title>Draft genome sequence of Lysinibacillus odysseyi NBRC 100172.</title>
        <authorList>
            <person name="Zhang F."/>
            <person name="Wang G."/>
            <person name="Zhang L."/>
        </authorList>
    </citation>
    <scope>NUCLEOTIDE SEQUENCE [LARGE SCALE GENOMIC DNA]</scope>
    <source>
        <strain evidence="14 15">NBRC 100172</strain>
    </source>
</reference>
<dbReference type="GO" id="GO:0042802">
    <property type="term" value="F:identical protein binding"/>
    <property type="evidence" value="ECO:0007669"/>
    <property type="project" value="TreeGrafter"/>
</dbReference>
<dbReference type="InterPro" id="IPR004468">
    <property type="entry name" value="CTP_synthase"/>
</dbReference>
<feature type="binding site" evidence="11">
    <location>
        <position position="54"/>
    </location>
    <ligand>
        <name>L-glutamine</name>
        <dbReference type="ChEBI" id="CHEBI:58359"/>
    </ligand>
</feature>
<dbReference type="GO" id="GO:0005829">
    <property type="term" value="C:cytosol"/>
    <property type="evidence" value="ECO:0007669"/>
    <property type="project" value="TreeGrafter"/>
</dbReference>
<protein>
    <recommendedName>
        <fullName evidence="11">CTP synthase</fullName>
        <ecNumber evidence="11">6.3.4.2</ecNumber>
    </recommendedName>
    <alternativeName>
        <fullName evidence="11">Cytidine 5'-triphosphate synthase</fullName>
    </alternativeName>
    <alternativeName>
        <fullName evidence="11">Cytidine triphosphate synthetase</fullName>
        <shortName evidence="11">CTP synthetase</shortName>
        <shortName evidence="11">CTPS</shortName>
    </alternativeName>
    <alternativeName>
        <fullName evidence="11">UTP--ammonia ligase</fullName>
    </alternativeName>
</protein>
<proteinExistence type="inferred from homology"/>
<evidence type="ECO:0000256" key="5">
    <source>
        <dbReference type="ARBA" id="ARBA00022741"/>
    </source>
</evidence>
<evidence type="ECO:0000259" key="13">
    <source>
        <dbReference type="Pfam" id="PF06418"/>
    </source>
</evidence>
<feature type="domain" description="Glutamine amidotransferase" evidence="12">
    <location>
        <begin position="302"/>
        <end position="526"/>
    </location>
</feature>
<gene>
    <name evidence="11" type="primary">pyrG</name>
    <name evidence="14" type="ORF">CD32_07625</name>
</gene>
<comment type="catalytic activity">
    <reaction evidence="10 11">
        <text>UTP + L-glutamine + ATP + H2O = CTP + L-glutamate + ADP + phosphate + 2 H(+)</text>
        <dbReference type="Rhea" id="RHEA:26426"/>
        <dbReference type="ChEBI" id="CHEBI:15377"/>
        <dbReference type="ChEBI" id="CHEBI:15378"/>
        <dbReference type="ChEBI" id="CHEBI:29985"/>
        <dbReference type="ChEBI" id="CHEBI:30616"/>
        <dbReference type="ChEBI" id="CHEBI:37563"/>
        <dbReference type="ChEBI" id="CHEBI:43474"/>
        <dbReference type="ChEBI" id="CHEBI:46398"/>
        <dbReference type="ChEBI" id="CHEBI:58359"/>
        <dbReference type="ChEBI" id="CHEBI:456216"/>
        <dbReference type="EC" id="6.3.4.2"/>
    </reaction>
</comment>
<evidence type="ECO:0000256" key="10">
    <source>
        <dbReference type="ARBA" id="ARBA00047781"/>
    </source>
</evidence>
<evidence type="ECO:0000256" key="11">
    <source>
        <dbReference type="HAMAP-Rule" id="MF_01227"/>
    </source>
</evidence>
<dbReference type="Pfam" id="PF06418">
    <property type="entry name" value="CTP_synth_N"/>
    <property type="match status" value="1"/>
</dbReference>
<evidence type="ECO:0000256" key="4">
    <source>
        <dbReference type="ARBA" id="ARBA00022723"/>
    </source>
</evidence>
<feature type="binding site" evidence="11">
    <location>
        <position position="141"/>
    </location>
    <ligand>
        <name>Mg(2+)</name>
        <dbReference type="ChEBI" id="CHEBI:18420"/>
    </ligand>
</feature>
<feature type="domain" description="CTP synthase N-terminal" evidence="13">
    <location>
        <begin position="3"/>
        <end position="266"/>
    </location>
</feature>
<dbReference type="SUPFAM" id="SSF52540">
    <property type="entry name" value="P-loop containing nucleoside triphosphate hydrolases"/>
    <property type="match status" value="1"/>
</dbReference>
<evidence type="ECO:0000313" key="15">
    <source>
        <dbReference type="Proteomes" id="UP000030437"/>
    </source>
</evidence>
<dbReference type="InterPro" id="IPR033828">
    <property type="entry name" value="GATase1_CTP_Synthase"/>
</dbReference>
<feature type="binding site" evidence="11">
    <location>
        <begin position="382"/>
        <end position="385"/>
    </location>
    <ligand>
        <name>L-glutamine</name>
        <dbReference type="ChEBI" id="CHEBI:58359"/>
    </ligand>
</feature>
<comment type="catalytic activity">
    <reaction evidence="11">
        <text>UTP + NH4(+) + ATP = CTP + ADP + phosphate + 2 H(+)</text>
        <dbReference type="Rhea" id="RHEA:16597"/>
        <dbReference type="ChEBI" id="CHEBI:15378"/>
        <dbReference type="ChEBI" id="CHEBI:28938"/>
        <dbReference type="ChEBI" id="CHEBI:30616"/>
        <dbReference type="ChEBI" id="CHEBI:37563"/>
        <dbReference type="ChEBI" id="CHEBI:43474"/>
        <dbReference type="ChEBI" id="CHEBI:46398"/>
        <dbReference type="ChEBI" id="CHEBI:456216"/>
    </reaction>
</comment>
<dbReference type="InterPro" id="IPR027417">
    <property type="entry name" value="P-loop_NTPase"/>
</dbReference>
<keyword evidence="3 11" id="KW-0436">Ligase</keyword>
<feature type="active site" evidence="11">
    <location>
        <position position="510"/>
    </location>
</feature>
<keyword evidence="4 11" id="KW-0479">Metal-binding</keyword>
<feature type="binding site" evidence="11">
    <location>
        <position position="405"/>
    </location>
    <ligand>
        <name>L-glutamine</name>
        <dbReference type="ChEBI" id="CHEBI:58359"/>
    </ligand>
</feature>
<feature type="binding site" evidence="11">
    <location>
        <begin position="188"/>
        <end position="193"/>
    </location>
    <ligand>
        <name>CTP</name>
        <dbReference type="ChEBI" id="CHEBI:37563"/>
        <note>allosteric inhibitor</note>
    </ligand>
</feature>
<dbReference type="EMBL" id="JPVP01000053">
    <property type="protein sequence ID" value="KGR85716.1"/>
    <property type="molecule type" value="Genomic_DNA"/>
</dbReference>
<keyword evidence="8 11" id="KW-0315">Glutamine amidotransferase</keyword>
<dbReference type="GO" id="GO:0097268">
    <property type="term" value="C:cytoophidium"/>
    <property type="evidence" value="ECO:0007669"/>
    <property type="project" value="UniProtKB-ARBA"/>
</dbReference>
<dbReference type="GO" id="GO:0046872">
    <property type="term" value="F:metal ion binding"/>
    <property type="evidence" value="ECO:0007669"/>
    <property type="project" value="UniProtKB-KW"/>
</dbReference>
<comment type="pathway">
    <text evidence="1 11">Pyrimidine metabolism; CTP biosynthesis via de novo pathway; CTP from UDP: step 2/2.</text>
</comment>
<dbReference type="PANTHER" id="PTHR11550:SF0">
    <property type="entry name" value="CTP SYNTHASE-RELATED"/>
    <property type="match status" value="1"/>
</dbReference>
<dbReference type="GO" id="GO:0019856">
    <property type="term" value="P:pyrimidine nucleobase biosynthetic process"/>
    <property type="evidence" value="ECO:0007669"/>
    <property type="project" value="TreeGrafter"/>
</dbReference>
<evidence type="ECO:0000259" key="12">
    <source>
        <dbReference type="Pfam" id="PF00117"/>
    </source>
</evidence>
<feature type="binding site" evidence="11">
    <location>
        <position position="13"/>
    </location>
    <ligand>
        <name>CTP</name>
        <dbReference type="ChEBI" id="CHEBI:37563"/>
        <note>allosteric inhibitor</note>
    </ligand>
</feature>
<comment type="caution">
    <text evidence="14">The sequence shown here is derived from an EMBL/GenBank/DDBJ whole genome shotgun (WGS) entry which is preliminary data.</text>
</comment>
<comment type="catalytic activity">
    <reaction evidence="11">
        <text>L-glutamine + H2O = L-glutamate + NH4(+)</text>
        <dbReference type="Rhea" id="RHEA:15889"/>
        <dbReference type="ChEBI" id="CHEBI:15377"/>
        <dbReference type="ChEBI" id="CHEBI:28938"/>
        <dbReference type="ChEBI" id="CHEBI:29985"/>
        <dbReference type="ChEBI" id="CHEBI:58359"/>
    </reaction>
</comment>
<dbReference type="GO" id="GO:0005524">
    <property type="term" value="F:ATP binding"/>
    <property type="evidence" value="ECO:0007669"/>
    <property type="project" value="UniProtKB-KW"/>
</dbReference>
<dbReference type="HAMAP" id="MF_01227">
    <property type="entry name" value="PyrG"/>
    <property type="match status" value="1"/>
</dbReference>
<keyword evidence="6 11" id="KW-0067">ATP-binding</keyword>
<feature type="active site" description="Nucleophile; for glutamine hydrolysis" evidence="11">
    <location>
        <position position="381"/>
    </location>
</feature>
<dbReference type="STRING" id="1220589.CD32_07625"/>
<comment type="similarity">
    <text evidence="2 11">Belongs to the CTP synthase family.</text>
</comment>
<feature type="binding site" evidence="11">
    <location>
        <begin position="148"/>
        <end position="150"/>
    </location>
    <ligand>
        <name>CTP</name>
        <dbReference type="ChEBI" id="CHEBI:37563"/>
        <note>allosteric inhibitor</note>
    </ligand>
</feature>
<dbReference type="EC" id="6.3.4.2" evidence="11"/>
<dbReference type="eggNOG" id="COG0504">
    <property type="taxonomic scope" value="Bacteria"/>
</dbReference>
<dbReference type="Pfam" id="PF00117">
    <property type="entry name" value="GATase"/>
    <property type="match status" value="1"/>
</dbReference>
<dbReference type="CDD" id="cd03113">
    <property type="entry name" value="CTPS_N"/>
    <property type="match status" value="1"/>
</dbReference>
<feature type="binding site" evidence="11">
    <location>
        <position position="463"/>
    </location>
    <ligand>
        <name>L-glutamine</name>
        <dbReference type="ChEBI" id="CHEBI:58359"/>
    </ligand>
</feature>
<dbReference type="PROSITE" id="PS51273">
    <property type="entry name" value="GATASE_TYPE_1"/>
    <property type="match status" value="1"/>
</dbReference>
<dbReference type="RefSeq" id="WP_036153084.1">
    <property type="nucleotide sequence ID" value="NZ_AVCX01000008.1"/>
</dbReference>
<keyword evidence="9 11" id="KW-0665">Pyrimidine biosynthesis</keyword>
<feature type="binding site" evidence="11">
    <location>
        <position position="71"/>
    </location>
    <ligand>
        <name>Mg(2+)</name>
        <dbReference type="ChEBI" id="CHEBI:18420"/>
    </ligand>
</feature>
<dbReference type="InterPro" id="IPR017926">
    <property type="entry name" value="GATASE"/>
</dbReference>
<comment type="subunit">
    <text evidence="11">Homotetramer.</text>
</comment>
<dbReference type="NCBIfam" id="NF003792">
    <property type="entry name" value="PRK05380.1"/>
    <property type="match status" value="1"/>
</dbReference>
<feature type="binding site" evidence="11">
    <location>
        <begin position="240"/>
        <end position="242"/>
    </location>
    <ligand>
        <name>ATP</name>
        <dbReference type="ChEBI" id="CHEBI:30616"/>
    </ligand>
</feature>
<comment type="activity regulation">
    <text evidence="11">Allosterically activated by GTP, when glutamine is the substrate; GTP has no effect on the reaction when ammonia is the substrate. The allosteric effector GTP functions by stabilizing the protein conformation that binds the tetrahedral intermediate(s) formed during glutamine hydrolysis. Inhibited by the product CTP, via allosteric rather than competitive inhibition.</text>
</comment>
<dbReference type="Proteomes" id="UP000030437">
    <property type="component" value="Unassembled WGS sequence"/>
</dbReference>
<dbReference type="OrthoDB" id="9801107at2"/>
<feature type="binding site" evidence="11">
    <location>
        <position position="224"/>
    </location>
    <ligand>
        <name>UTP</name>
        <dbReference type="ChEBI" id="CHEBI:46398"/>
    </ligand>
</feature>
<keyword evidence="5 11" id="KW-0547">Nucleotide-binding</keyword>
<comment type="function">
    <text evidence="11">Catalyzes the ATP-dependent amination of UTP to CTP with either L-glutamine or ammonia as the source of nitrogen. Regulates intracellular CTP levels through interactions with the four ribonucleotide triphosphates.</text>
</comment>
<evidence type="ECO:0000313" key="14">
    <source>
        <dbReference type="EMBL" id="KGR85716.1"/>
    </source>
</evidence>
<accession>A0A0A3ILS2</accession>
<dbReference type="InterPro" id="IPR017456">
    <property type="entry name" value="CTP_synthase_N"/>
</dbReference>
<dbReference type="FunFam" id="3.40.50.300:FF:000009">
    <property type="entry name" value="CTP synthase"/>
    <property type="match status" value="1"/>
</dbReference>
<dbReference type="GO" id="GO:0003883">
    <property type="term" value="F:CTP synthase activity"/>
    <property type="evidence" value="ECO:0007669"/>
    <property type="project" value="UniProtKB-UniRule"/>
</dbReference>
<feature type="binding site" evidence="11">
    <location>
        <position position="71"/>
    </location>
    <ligand>
        <name>ATP</name>
        <dbReference type="ChEBI" id="CHEBI:30616"/>
    </ligand>
</feature>